<keyword evidence="10" id="KW-0325">Glycoprotein</keyword>
<feature type="transmembrane region" description="Helical" evidence="12">
    <location>
        <begin position="685"/>
        <end position="706"/>
    </location>
</feature>
<evidence type="ECO:0000313" key="15">
    <source>
        <dbReference type="Proteomes" id="UP000019484"/>
    </source>
</evidence>
<feature type="transmembrane region" description="Helical" evidence="12">
    <location>
        <begin position="1280"/>
        <end position="1300"/>
    </location>
</feature>
<feature type="transmembrane region" description="Helical" evidence="12">
    <location>
        <begin position="1220"/>
        <end position="1240"/>
    </location>
</feature>
<keyword evidence="9 12" id="KW-0472">Membrane</keyword>
<dbReference type="FunFam" id="3.40.50.300:FF:001465">
    <property type="entry name" value="ABC multidrug transporter (Eurofung)"/>
    <property type="match status" value="1"/>
</dbReference>
<dbReference type="PROSITE" id="PS50893">
    <property type="entry name" value="ABC_TRANSPORTER_2"/>
    <property type="match status" value="2"/>
</dbReference>
<dbReference type="EMBL" id="AMWN01000005">
    <property type="protein sequence ID" value="EXJ86005.1"/>
    <property type="molecule type" value="Genomic_DNA"/>
</dbReference>
<dbReference type="InterPro" id="IPR013525">
    <property type="entry name" value="ABC2_TM"/>
</dbReference>
<feature type="transmembrane region" description="Helical" evidence="12">
    <location>
        <begin position="1182"/>
        <end position="1208"/>
    </location>
</feature>
<evidence type="ECO:0000256" key="1">
    <source>
        <dbReference type="ARBA" id="ARBA00004651"/>
    </source>
</evidence>
<evidence type="ECO:0000256" key="2">
    <source>
        <dbReference type="ARBA" id="ARBA00006012"/>
    </source>
</evidence>
<feature type="transmembrane region" description="Helical" evidence="12">
    <location>
        <begin position="1247"/>
        <end position="1268"/>
    </location>
</feature>
<dbReference type="RefSeq" id="XP_007725443.1">
    <property type="nucleotide sequence ID" value="XM_007727253.1"/>
</dbReference>
<protein>
    <recommendedName>
        <fullName evidence="13">ABC transporter domain-containing protein</fullName>
    </recommendedName>
</protein>
<evidence type="ECO:0000256" key="8">
    <source>
        <dbReference type="ARBA" id="ARBA00022989"/>
    </source>
</evidence>
<dbReference type="FunFam" id="3.40.50.300:FF:000054">
    <property type="entry name" value="ABC multidrug transporter atrF"/>
    <property type="match status" value="1"/>
</dbReference>
<evidence type="ECO:0000256" key="7">
    <source>
        <dbReference type="ARBA" id="ARBA00022840"/>
    </source>
</evidence>
<reference evidence="14 15" key="1">
    <citation type="submission" date="2013-03" db="EMBL/GenBank/DDBJ databases">
        <title>The Genome Sequence of Capronia coronata CBS 617.96.</title>
        <authorList>
            <consortium name="The Broad Institute Genomics Platform"/>
            <person name="Cuomo C."/>
            <person name="de Hoog S."/>
            <person name="Gorbushina A."/>
            <person name="Walker B."/>
            <person name="Young S.K."/>
            <person name="Zeng Q."/>
            <person name="Gargeya S."/>
            <person name="Fitzgerald M."/>
            <person name="Haas B."/>
            <person name="Abouelleil A."/>
            <person name="Allen A.W."/>
            <person name="Alvarado L."/>
            <person name="Arachchi H.M."/>
            <person name="Berlin A.M."/>
            <person name="Chapman S.B."/>
            <person name="Gainer-Dewar J."/>
            <person name="Goldberg J."/>
            <person name="Griggs A."/>
            <person name="Gujja S."/>
            <person name="Hansen M."/>
            <person name="Howarth C."/>
            <person name="Imamovic A."/>
            <person name="Ireland A."/>
            <person name="Larimer J."/>
            <person name="McCowan C."/>
            <person name="Murphy C."/>
            <person name="Pearson M."/>
            <person name="Poon T.W."/>
            <person name="Priest M."/>
            <person name="Roberts A."/>
            <person name="Saif S."/>
            <person name="Shea T."/>
            <person name="Sisk P."/>
            <person name="Sykes S."/>
            <person name="Wortman J."/>
            <person name="Nusbaum C."/>
            <person name="Birren B."/>
        </authorList>
    </citation>
    <scope>NUCLEOTIDE SEQUENCE [LARGE SCALE GENOMIC DNA]</scope>
    <source>
        <strain evidence="14 15">CBS 617.96</strain>
    </source>
</reference>
<dbReference type="SMART" id="SM00382">
    <property type="entry name" value="AAA"/>
    <property type="match status" value="2"/>
</dbReference>
<feature type="region of interest" description="Disordered" evidence="11">
    <location>
        <begin position="1"/>
        <end position="27"/>
    </location>
</feature>
<name>W9Y8P8_9EURO</name>
<dbReference type="InterPro" id="IPR003593">
    <property type="entry name" value="AAA+_ATPase"/>
</dbReference>
<evidence type="ECO:0000256" key="4">
    <source>
        <dbReference type="ARBA" id="ARBA00022475"/>
    </source>
</evidence>
<keyword evidence="4" id="KW-1003">Cell membrane</keyword>
<dbReference type="InterPro" id="IPR043926">
    <property type="entry name" value="ABCG_dom"/>
</dbReference>
<keyword evidence="3" id="KW-0813">Transport</keyword>
<dbReference type="InterPro" id="IPR027417">
    <property type="entry name" value="P-loop_NTPase"/>
</dbReference>
<feature type="domain" description="ABC transporter" evidence="13">
    <location>
        <begin position="77"/>
        <end position="329"/>
    </location>
</feature>
<feature type="transmembrane region" description="Helical" evidence="12">
    <location>
        <begin position="550"/>
        <end position="571"/>
    </location>
</feature>
<dbReference type="PANTHER" id="PTHR19241">
    <property type="entry name" value="ATP-BINDING CASSETTE TRANSPORTER"/>
    <property type="match status" value="1"/>
</dbReference>
<organism evidence="14 15">
    <name type="scientific">Capronia coronata CBS 617.96</name>
    <dbReference type="NCBI Taxonomy" id="1182541"/>
    <lineage>
        <taxon>Eukaryota</taxon>
        <taxon>Fungi</taxon>
        <taxon>Dikarya</taxon>
        <taxon>Ascomycota</taxon>
        <taxon>Pezizomycotina</taxon>
        <taxon>Eurotiomycetes</taxon>
        <taxon>Chaetothyriomycetidae</taxon>
        <taxon>Chaetothyriales</taxon>
        <taxon>Herpotrichiellaceae</taxon>
        <taxon>Capronia</taxon>
    </lineage>
</organism>
<evidence type="ECO:0000259" key="13">
    <source>
        <dbReference type="PROSITE" id="PS50893"/>
    </source>
</evidence>
<dbReference type="HOGENOM" id="CLU_000604_35_0_1"/>
<dbReference type="GO" id="GO:0140359">
    <property type="term" value="F:ABC-type transporter activity"/>
    <property type="evidence" value="ECO:0007669"/>
    <property type="project" value="InterPro"/>
</dbReference>
<dbReference type="SUPFAM" id="SSF52540">
    <property type="entry name" value="P-loop containing nucleoside triphosphate hydrolases"/>
    <property type="match status" value="2"/>
</dbReference>
<evidence type="ECO:0000256" key="3">
    <source>
        <dbReference type="ARBA" id="ARBA00022448"/>
    </source>
</evidence>
<keyword evidence="8 12" id="KW-1133">Transmembrane helix</keyword>
<sequence>MGEKNVDSPDAQGQGHDTPAGLPRGHDWALTDRVKAQYERDIATYERERKLGVTWSNLTVKVVAADASIHDNTLSQMNLPRVIKEARQKPPLKSILHGSHGCVKPGEMLLVLGRPGSGCTTLLKLLANRRGGYTSVEGDVFYGSMNQTEAKMYRGQIVMNTEEELFFPTLTVGQTIDFATRLKVPFKLPNGVTSREEYRQKAKEFLLESMGISHTEDTKVGNEYVRGVSGGERKRVSIIECLATRASVFCWDNSTRGLDASTALEYTKALRVMSDVLGITTIVTLYQAGNAIYDLFDKVLVLDTGKQIYYGPIKEAKHFMEDLGFVCAEGANVADFLTGVTVPTERQIRPGYENRFPRTADELKDHYEKSPVFGKMTAEYEYPSTPEAEANTKAFQEAVVMEKDKQLKHSSPLTTGFLTQVKACVIRQYQIIWGDKATFFIKQASTIIQALIAGSLFYDAPDNSGGLFIKGGALFFGLLFNTLLSMSEVTDSFLGRPVLAKHKSFAFFHPGAFCIAQITADIPQLLVQITCFSVILYWMAGLGATASQFFTFWIVVFSATMCMTACFRAIGAAFSTFDAASKISGLMIMVVVMYVGYMITKPHMHPWFVWIYWIDPLAYAFESIMGNEFHNTIIPCVGTNLVPNGAGYTDAQYQSCAGVGGAVYGQTYVTGDDYLHSLSYHHSHVWRNFGIVWAWWALFVFITVIFTTRWKSDSEKGSKLLIPRENVHLARHILGDVETQAPEKQVISSDSSLREQNAAAEKSDEALLQNTSVFTWKNLSYTVKTPHGDRKLLDNVQGWVKPGMLGALMGSSGAGKTTLLDVLAQRKTEGTIEGSILVDGRPLPVSFQRSAGYCEQLDVHEPYATVRESLEFSALLRQSRHTPREEKLKYVDTIIELLELGDLENTLIGFPGAGLSIEQRKRVTIGVELVAKPSILIFLDEPTSGLDGQSAFNTVRFLRKLADVGQAVLVTIHQPSAQLFAQFDTLLLLAKGGKTVYFGDIGDNAATIKEYFGRYGAPCPPQANPAEHMIDVVSGHLSQGRDWAQVWLESAEYGKVTHELEEIIHEAVESAPATHDDGHEFAMPLWAQIKIVTHRLNLSLYRNVDYTNNKFALHVSSALFNGFSFWMIGSGVGDLQLKLFTIFNFIFVAPGVINQLQPLFIERRDIFETREKKAKMYDWKAFVTALIISEIPYLCVCALLYFVCWYYTVGFSGDSNAGGGTFFVMLFYEFLYTGIGQFIAAYAPNALFASLVNPLVIGTLVSFCGTLVPYGQIQAFWRYWIYWMNPFNYLMGSLLVFDVWDSKVKCKKHEFAIFNTPSNVTCREYLADYLQGPQGALANLTNPDATSDCQVCEYKTGADYLYTLNLKHQYDGWRDAAIVVIFVFSSYALVYLLMKLRTKQSKKAEG</sequence>
<accession>W9Y8P8</accession>
<comment type="similarity">
    <text evidence="2">Belongs to the ABC transporter superfamily. ABCG family. PDR (TC 3.A.1.205) subfamily.</text>
</comment>
<dbReference type="GO" id="GO:0016887">
    <property type="term" value="F:ATP hydrolysis activity"/>
    <property type="evidence" value="ECO:0007669"/>
    <property type="project" value="InterPro"/>
</dbReference>
<dbReference type="GO" id="GO:0005886">
    <property type="term" value="C:plasma membrane"/>
    <property type="evidence" value="ECO:0007669"/>
    <property type="project" value="UniProtKB-SubCell"/>
</dbReference>
<comment type="caution">
    <text evidence="14">The sequence shown here is derived from an EMBL/GenBank/DDBJ whole genome shotgun (WGS) entry which is preliminary data.</text>
</comment>
<evidence type="ECO:0000256" key="9">
    <source>
        <dbReference type="ARBA" id="ARBA00023136"/>
    </source>
</evidence>
<dbReference type="eggNOG" id="KOG0065">
    <property type="taxonomic scope" value="Eukaryota"/>
</dbReference>
<dbReference type="PROSITE" id="PS00211">
    <property type="entry name" value="ABC_TRANSPORTER_1"/>
    <property type="match status" value="1"/>
</dbReference>
<dbReference type="Proteomes" id="UP000019484">
    <property type="component" value="Unassembled WGS sequence"/>
</dbReference>
<feature type="transmembrane region" description="Helical" evidence="12">
    <location>
        <begin position="1111"/>
        <end position="1128"/>
    </location>
</feature>
<keyword evidence="15" id="KW-1185">Reference proteome</keyword>
<dbReference type="Pfam" id="PF01061">
    <property type="entry name" value="ABC2_membrane"/>
    <property type="match status" value="2"/>
</dbReference>
<evidence type="ECO:0000256" key="5">
    <source>
        <dbReference type="ARBA" id="ARBA00022692"/>
    </source>
</evidence>
<dbReference type="GO" id="GO:0005524">
    <property type="term" value="F:ATP binding"/>
    <property type="evidence" value="ECO:0007669"/>
    <property type="project" value="UniProtKB-KW"/>
</dbReference>
<dbReference type="InterPro" id="IPR034001">
    <property type="entry name" value="ABCG_PDR_1"/>
</dbReference>
<dbReference type="InterPro" id="IPR003439">
    <property type="entry name" value="ABC_transporter-like_ATP-bd"/>
</dbReference>
<dbReference type="GeneID" id="19161242"/>
<keyword evidence="6" id="KW-0547">Nucleotide-binding</keyword>
<dbReference type="Pfam" id="PF00005">
    <property type="entry name" value="ABC_tran"/>
    <property type="match status" value="2"/>
</dbReference>
<dbReference type="Pfam" id="PF06422">
    <property type="entry name" value="PDR_CDR"/>
    <property type="match status" value="1"/>
</dbReference>
<dbReference type="Gene3D" id="3.40.50.300">
    <property type="entry name" value="P-loop containing nucleotide triphosphate hydrolases"/>
    <property type="match status" value="2"/>
</dbReference>
<dbReference type="CDD" id="cd03232">
    <property type="entry name" value="ABCG_PDR_domain2"/>
    <property type="match status" value="1"/>
</dbReference>
<dbReference type="STRING" id="1182541.W9Y8P8"/>
<gene>
    <name evidence="14" type="ORF">A1O1_06374</name>
</gene>
<evidence type="ECO:0000256" key="11">
    <source>
        <dbReference type="SAM" id="MobiDB-lite"/>
    </source>
</evidence>
<evidence type="ECO:0000256" key="6">
    <source>
        <dbReference type="ARBA" id="ARBA00022741"/>
    </source>
</evidence>
<evidence type="ECO:0000256" key="10">
    <source>
        <dbReference type="ARBA" id="ARBA00023180"/>
    </source>
</evidence>
<comment type="subcellular location">
    <subcellularLocation>
        <location evidence="1">Cell membrane</location>
        <topology evidence="1">Multi-pass membrane protein</topology>
    </subcellularLocation>
</comment>
<feature type="transmembrane region" description="Helical" evidence="12">
    <location>
        <begin position="583"/>
        <end position="600"/>
    </location>
</feature>
<keyword evidence="7" id="KW-0067">ATP-binding</keyword>
<dbReference type="CDD" id="cd03233">
    <property type="entry name" value="ABCG_PDR_domain1"/>
    <property type="match status" value="1"/>
</dbReference>
<dbReference type="OrthoDB" id="245989at2759"/>
<feature type="transmembrane region" description="Helical" evidence="12">
    <location>
        <begin position="1140"/>
        <end position="1161"/>
    </location>
</feature>
<keyword evidence="5 12" id="KW-0812">Transmembrane</keyword>
<dbReference type="InterPro" id="IPR010929">
    <property type="entry name" value="PDR_CDR_ABC"/>
</dbReference>
<feature type="transmembrane region" description="Helical" evidence="12">
    <location>
        <begin position="1376"/>
        <end position="1394"/>
    </location>
</feature>
<dbReference type="Pfam" id="PF19055">
    <property type="entry name" value="ABC2_membrane_7"/>
    <property type="match status" value="1"/>
</dbReference>
<evidence type="ECO:0000313" key="14">
    <source>
        <dbReference type="EMBL" id="EXJ86005.1"/>
    </source>
</evidence>
<dbReference type="InterPro" id="IPR017871">
    <property type="entry name" value="ABC_transporter-like_CS"/>
</dbReference>
<feature type="domain" description="ABC transporter" evidence="13">
    <location>
        <begin position="774"/>
        <end position="1017"/>
    </location>
</feature>
<dbReference type="InterPro" id="IPR034003">
    <property type="entry name" value="ABCG_PDR_2"/>
</dbReference>
<proteinExistence type="inferred from homology"/>
<evidence type="ECO:0000256" key="12">
    <source>
        <dbReference type="SAM" id="Phobius"/>
    </source>
</evidence>